<comment type="caution">
    <text evidence="2">The sequence shown here is derived from an EMBL/GenBank/DDBJ whole genome shotgun (WGS) entry which is preliminary data.</text>
</comment>
<dbReference type="Proteomes" id="UP000193922">
    <property type="component" value="Unassembled WGS sequence"/>
</dbReference>
<dbReference type="Gene3D" id="2.70.50.70">
    <property type="match status" value="1"/>
</dbReference>
<sequence length="333" mass="34035">MQINYPCPRFSPHCATTPVLPPGESLNYNLASPIGSGGDILAPLCHSQTAWPQVNEKWTAGQSITVKFAQGGAAHGGGHCEFSLSYDGGKTFVVIHQELKYCFVGSASSSNTANTLSYTFNLPSDLPGTDHAVFAWSWVNAVGNREFYMDCADVSISGSSKSFTGKEMTIANYGSNYPTIGEFNGNYDTGLDVYSKAKQITVTGNGSSSGSPGASSSSASYTASTASTSAAPATTATTTGLSTRAGHTPATSPSPASSAPATSAAPASTSAAPAPTSAAPPSDGSCSGNEYKCSSDGKGFLQCIDGAWSSTIYCPSSTTCFQDGTSIYCGFPQ</sequence>
<name>A0A1Y1VZD4_9FUNG</name>
<gene>
    <name evidence="2" type="ORF">DL89DRAFT_270165</name>
</gene>
<accession>A0A1Y1VZD4</accession>
<keyword evidence="3" id="KW-1185">Reference proteome</keyword>
<evidence type="ECO:0000256" key="1">
    <source>
        <dbReference type="SAM" id="MobiDB-lite"/>
    </source>
</evidence>
<dbReference type="GeneID" id="63805234"/>
<dbReference type="PANTHER" id="PTHR36182">
    <property type="entry name" value="PROTEIN, PUTATIVE (AFU_ORTHOLOGUE AFUA_6G10930)-RELATED"/>
    <property type="match status" value="1"/>
</dbReference>
<dbReference type="STRING" id="61395.A0A1Y1VZD4"/>
<organism evidence="2 3">
    <name type="scientific">Linderina pennispora</name>
    <dbReference type="NCBI Taxonomy" id="61395"/>
    <lineage>
        <taxon>Eukaryota</taxon>
        <taxon>Fungi</taxon>
        <taxon>Fungi incertae sedis</taxon>
        <taxon>Zoopagomycota</taxon>
        <taxon>Kickxellomycotina</taxon>
        <taxon>Kickxellomycetes</taxon>
        <taxon>Kickxellales</taxon>
        <taxon>Kickxellaceae</taxon>
        <taxon>Linderina</taxon>
    </lineage>
</organism>
<dbReference type="RefSeq" id="XP_040740625.1">
    <property type="nucleotide sequence ID" value="XM_040888586.1"/>
</dbReference>
<dbReference type="PANTHER" id="PTHR36182:SF1">
    <property type="entry name" value="PROTEIN, PUTATIVE (AFU_ORTHOLOGUE AFUA_6G10930)-RELATED"/>
    <property type="match status" value="1"/>
</dbReference>
<proteinExistence type="predicted"/>
<feature type="region of interest" description="Disordered" evidence="1">
    <location>
        <begin position="232"/>
        <end position="284"/>
    </location>
</feature>
<dbReference type="EMBL" id="MCFD01000015">
    <property type="protein sequence ID" value="ORX66637.1"/>
    <property type="molecule type" value="Genomic_DNA"/>
</dbReference>
<protein>
    <submittedName>
        <fullName evidence="2">Uncharacterized protein</fullName>
    </submittedName>
</protein>
<dbReference type="OrthoDB" id="2342176at2759"/>
<dbReference type="AlphaFoldDB" id="A0A1Y1VZD4"/>
<evidence type="ECO:0000313" key="3">
    <source>
        <dbReference type="Proteomes" id="UP000193922"/>
    </source>
</evidence>
<feature type="compositionally biased region" description="Low complexity" evidence="1">
    <location>
        <begin position="232"/>
        <end position="282"/>
    </location>
</feature>
<evidence type="ECO:0000313" key="2">
    <source>
        <dbReference type="EMBL" id="ORX66637.1"/>
    </source>
</evidence>
<reference evidence="2 3" key="1">
    <citation type="submission" date="2016-07" db="EMBL/GenBank/DDBJ databases">
        <title>Pervasive Adenine N6-methylation of Active Genes in Fungi.</title>
        <authorList>
            <consortium name="DOE Joint Genome Institute"/>
            <person name="Mondo S.J."/>
            <person name="Dannebaum R.O."/>
            <person name="Kuo R.C."/>
            <person name="Labutti K."/>
            <person name="Haridas S."/>
            <person name="Kuo A."/>
            <person name="Salamov A."/>
            <person name="Ahrendt S.R."/>
            <person name="Lipzen A."/>
            <person name="Sullivan W."/>
            <person name="Andreopoulos W.B."/>
            <person name="Clum A."/>
            <person name="Lindquist E."/>
            <person name="Daum C."/>
            <person name="Ramamoorthy G.K."/>
            <person name="Gryganskyi A."/>
            <person name="Culley D."/>
            <person name="Magnuson J.K."/>
            <person name="James T.Y."/>
            <person name="O'Malley M.A."/>
            <person name="Stajich J.E."/>
            <person name="Spatafora J.W."/>
            <person name="Visel A."/>
            <person name="Grigoriev I.V."/>
        </authorList>
    </citation>
    <scope>NUCLEOTIDE SEQUENCE [LARGE SCALE GENOMIC DNA]</scope>
    <source>
        <strain evidence="2 3">ATCC 12442</strain>
    </source>
</reference>